<name>A0A6M4WV21_9ACTN</name>
<evidence type="ECO:0000313" key="3">
    <source>
        <dbReference type="Proteomes" id="UP000502665"/>
    </source>
</evidence>
<feature type="signal peptide" evidence="1">
    <location>
        <begin position="1"/>
        <end position="23"/>
    </location>
</feature>
<reference evidence="2" key="1">
    <citation type="submission" date="2020-03" db="EMBL/GenBank/DDBJ databases">
        <title>Molecular networking-based the target discovery of potent antiproliferative macrolactams: 5/6/7/16 polycyclic ansamycins and glycosylated trienomycin from Streptomyces cacaoi subsp. asoensis.</title>
        <authorList>
            <person name="Liu L.-L."/>
        </authorList>
    </citation>
    <scope>NUCLEOTIDE SEQUENCE [LARGE SCALE GENOMIC DNA]</scope>
    <source>
        <strain evidence="2">H2S5</strain>
    </source>
</reference>
<dbReference type="PROSITE" id="PS51257">
    <property type="entry name" value="PROKAR_LIPOPROTEIN"/>
    <property type="match status" value="1"/>
</dbReference>
<sequence length="158" mass="16717">MFHRLTRMPALFVGVLLVGGLAACDPDGLNSAEHAGPFPYESPSDAADVSLDQALSDYGVRLPKGAEDITYGALKALDGYPFNVQFSMPCDDVPAFVQDNRLASAGKKTPDEVLTDVMDAGFTPDASPAYVRAKGTKLPKVVGAVFERSGTCRMFLGA</sequence>
<dbReference type="EMBL" id="CP049838">
    <property type="protein sequence ID" value="QJT00213.1"/>
    <property type="molecule type" value="Genomic_DNA"/>
</dbReference>
<proteinExistence type="predicted"/>
<evidence type="ECO:0000256" key="1">
    <source>
        <dbReference type="SAM" id="SignalP"/>
    </source>
</evidence>
<dbReference type="Proteomes" id="UP000502665">
    <property type="component" value="Chromosome"/>
</dbReference>
<dbReference type="RefSeq" id="WP_171395866.1">
    <property type="nucleotide sequence ID" value="NZ_CP049838.1"/>
</dbReference>
<gene>
    <name evidence="2" type="ORF">G9272_07910</name>
</gene>
<protein>
    <recommendedName>
        <fullName evidence="4">Lipoprotein</fullName>
    </recommendedName>
</protein>
<evidence type="ECO:0000313" key="2">
    <source>
        <dbReference type="EMBL" id="QJT00213.1"/>
    </source>
</evidence>
<accession>A0A6M4WV21</accession>
<evidence type="ECO:0008006" key="4">
    <source>
        <dbReference type="Google" id="ProtNLM"/>
    </source>
</evidence>
<organism evidence="2 3">
    <name type="scientific">Streptomyces asoensis</name>
    <dbReference type="NCBI Taxonomy" id="249586"/>
    <lineage>
        <taxon>Bacteria</taxon>
        <taxon>Bacillati</taxon>
        <taxon>Actinomycetota</taxon>
        <taxon>Actinomycetes</taxon>
        <taxon>Kitasatosporales</taxon>
        <taxon>Streptomycetaceae</taxon>
        <taxon>Streptomyces</taxon>
    </lineage>
</organism>
<feature type="chain" id="PRO_5038907792" description="Lipoprotein" evidence="1">
    <location>
        <begin position="24"/>
        <end position="158"/>
    </location>
</feature>
<dbReference type="AlphaFoldDB" id="A0A6M4WV21"/>
<keyword evidence="1" id="KW-0732">Signal</keyword>
<keyword evidence="3" id="KW-1185">Reference proteome</keyword>